<keyword evidence="1" id="KW-1133">Transmembrane helix</keyword>
<dbReference type="EMBL" id="JACHLP010000005">
    <property type="protein sequence ID" value="MBB4844157.1"/>
    <property type="molecule type" value="Genomic_DNA"/>
</dbReference>
<proteinExistence type="predicted"/>
<protein>
    <submittedName>
        <fullName evidence="2">Putative integral membrane protein</fullName>
    </submittedName>
</protein>
<name>A0A840LFT2_9BURK</name>
<dbReference type="Proteomes" id="UP000562027">
    <property type="component" value="Unassembled WGS sequence"/>
</dbReference>
<reference evidence="2 3" key="1">
    <citation type="submission" date="2020-08" db="EMBL/GenBank/DDBJ databases">
        <title>Functional genomics of gut bacteria from endangered species of beetles.</title>
        <authorList>
            <person name="Carlos-Shanley C."/>
        </authorList>
    </citation>
    <scope>NUCLEOTIDE SEQUENCE [LARGE SCALE GENOMIC DNA]</scope>
    <source>
        <strain evidence="2 3">S00239</strain>
    </source>
</reference>
<accession>A0A840LFT2</accession>
<evidence type="ECO:0000313" key="3">
    <source>
        <dbReference type="Proteomes" id="UP000562027"/>
    </source>
</evidence>
<sequence length="145" mass="15774">MRFRTLALLLLLALITGFAAMNWALFIAPASLNLGLGSIQAPLGLVLLGLLGLLTLAFSLYLAFWQGTVLLETRRHAKEIQAQRELADQAEASRFTELKTVLQAEMAGLAAKLLASQQALSQDMREHSNALAAQIAELDDRMKQG</sequence>
<comment type="caution">
    <text evidence="2">The sequence shown here is derived from an EMBL/GenBank/DDBJ whole genome shotgun (WGS) entry which is preliminary data.</text>
</comment>
<keyword evidence="1" id="KW-0812">Transmembrane</keyword>
<keyword evidence="1" id="KW-0472">Membrane</keyword>
<evidence type="ECO:0000313" key="2">
    <source>
        <dbReference type="EMBL" id="MBB4844157.1"/>
    </source>
</evidence>
<evidence type="ECO:0000256" key="1">
    <source>
        <dbReference type="SAM" id="Phobius"/>
    </source>
</evidence>
<gene>
    <name evidence="2" type="ORF">HNP55_002693</name>
</gene>
<feature type="transmembrane region" description="Helical" evidence="1">
    <location>
        <begin position="43"/>
        <end position="65"/>
    </location>
</feature>
<dbReference type="AlphaFoldDB" id="A0A840LFT2"/>
<organism evidence="2 3">
    <name type="scientific">Roseateles oligotrophus</name>
    <dbReference type="NCBI Taxonomy" id="1769250"/>
    <lineage>
        <taxon>Bacteria</taxon>
        <taxon>Pseudomonadati</taxon>
        <taxon>Pseudomonadota</taxon>
        <taxon>Betaproteobacteria</taxon>
        <taxon>Burkholderiales</taxon>
        <taxon>Sphaerotilaceae</taxon>
        <taxon>Roseateles</taxon>
    </lineage>
</organism>
<keyword evidence="3" id="KW-1185">Reference proteome</keyword>
<dbReference type="RefSeq" id="WP_184300124.1">
    <property type="nucleotide sequence ID" value="NZ_JACHLP010000005.1"/>
</dbReference>